<sequence length="252" mass="29219">MTYYTERNGTRRQTAGTYEVSIDRYSLLFSCCEKYYDNLAWLYPERCPDGQGCCGVDWEKLNYRLRYEIPDLYRGLSGFVAVPSKRWSVFDEGERSDAYNQYALFDFIEFVAKNCRDVSIAGYHDYFEHDHMRLLKSDMVWLEFQAEINDTLAITGLLYRLADNKQGERIVENTPLTPFIEQLVSGIKEQGAAQLLQEAIALHREPSPTAARDAAEKIWDAFERLKSYYSSLDKRRSVEKVVRDTANGTPES</sequence>
<comment type="caution">
    <text evidence="1">The sequence shown here is derived from an EMBL/GenBank/DDBJ whole genome shotgun (WGS) entry which is preliminary data.</text>
</comment>
<dbReference type="RefSeq" id="WP_147269260.1">
    <property type="nucleotide sequence ID" value="NZ_PPTO01000014.1"/>
</dbReference>
<protein>
    <submittedName>
        <fullName evidence="1">Uncharacterized protein</fullName>
    </submittedName>
</protein>
<reference evidence="1 2" key="1">
    <citation type="journal article" date="2018" name="Elife">
        <title>Discovery and characterization of a prevalent human gut bacterial enzyme sufficient for the inactivation of a family of plant toxins.</title>
        <authorList>
            <person name="Koppel N."/>
            <person name="Bisanz J.E."/>
            <person name="Pandelia M.E."/>
            <person name="Turnbaugh P.J."/>
            <person name="Balskus E.P."/>
        </authorList>
    </citation>
    <scope>NUCLEOTIDE SEQUENCE [LARGE SCALE GENOMIC DNA]</scope>
    <source>
        <strain evidence="1 2">OB21 GAM31</strain>
    </source>
</reference>
<dbReference type="Proteomes" id="UP000253975">
    <property type="component" value="Unassembled WGS sequence"/>
</dbReference>
<dbReference type="EMBL" id="PPTO01000014">
    <property type="protein sequence ID" value="RDB56541.1"/>
    <property type="molecule type" value="Genomic_DNA"/>
</dbReference>
<dbReference type="AlphaFoldDB" id="A0A369LA91"/>
<name>A0A369LA91_9ACTN</name>
<evidence type="ECO:0000313" key="2">
    <source>
        <dbReference type="Proteomes" id="UP000253975"/>
    </source>
</evidence>
<proteinExistence type="predicted"/>
<gene>
    <name evidence="1" type="ORF">C1881_08415</name>
</gene>
<evidence type="ECO:0000313" key="1">
    <source>
        <dbReference type="EMBL" id="RDB56541.1"/>
    </source>
</evidence>
<organism evidence="1 2">
    <name type="scientific">Slackia isoflavoniconvertens</name>
    <dbReference type="NCBI Taxonomy" id="572010"/>
    <lineage>
        <taxon>Bacteria</taxon>
        <taxon>Bacillati</taxon>
        <taxon>Actinomycetota</taxon>
        <taxon>Coriobacteriia</taxon>
        <taxon>Eggerthellales</taxon>
        <taxon>Eggerthellaceae</taxon>
        <taxon>Slackia</taxon>
    </lineage>
</organism>
<accession>A0A369LA91</accession>